<proteinExistence type="predicted"/>
<organism evidence="6 7">
    <name type="scientific">Pelagicoccus mobilis</name>
    <dbReference type="NCBI Taxonomy" id="415221"/>
    <lineage>
        <taxon>Bacteria</taxon>
        <taxon>Pseudomonadati</taxon>
        <taxon>Verrucomicrobiota</taxon>
        <taxon>Opitutia</taxon>
        <taxon>Puniceicoccales</taxon>
        <taxon>Pelagicoccaceae</taxon>
        <taxon>Pelagicoccus</taxon>
    </lineage>
</organism>
<evidence type="ECO:0000256" key="1">
    <source>
        <dbReference type="ARBA" id="ARBA00023015"/>
    </source>
</evidence>
<protein>
    <submittedName>
        <fullName evidence="6">TetR/AcrR family transcriptional regulator</fullName>
    </submittedName>
</protein>
<dbReference type="PROSITE" id="PS50977">
    <property type="entry name" value="HTH_TETR_2"/>
    <property type="match status" value="1"/>
</dbReference>
<dbReference type="InterPro" id="IPR011075">
    <property type="entry name" value="TetR_C"/>
</dbReference>
<evidence type="ECO:0000256" key="3">
    <source>
        <dbReference type="ARBA" id="ARBA00023163"/>
    </source>
</evidence>
<dbReference type="Gene3D" id="1.10.357.10">
    <property type="entry name" value="Tetracycline Repressor, domain 2"/>
    <property type="match status" value="1"/>
</dbReference>
<dbReference type="GO" id="GO:0003677">
    <property type="term" value="F:DNA binding"/>
    <property type="evidence" value="ECO:0007669"/>
    <property type="project" value="UniProtKB-UniRule"/>
</dbReference>
<dbReference type="AlphaFoldDB" id="A0A934S095"/>
<name>A0A934S095_9BACT</name>
<accession>A0A934S095</accession>
<keyword evidence="2 4" id="KW-0238">DNA-binding</keyword>
<sequence>MAATRQAEETRQRILSTALELFHSCSFKGTSVNQIVAEAGITKGALFHHFKGKNELGYAIVDELLAEEIKALWVTPLEGTTDPVTSIREILERMGEEVRRDPEALRRGCPVNNLSQEMSAVDEIFREKLKAVYALWLSALEEAFRAGLAAGTVKEGIDPFGTATVIVALFEGAAGLVKVHREEEFINTLGEALHSMLEGLRP</sequence>
<dbReference type="PRINTS" id="PR00455">
    <property type="entry name" value="HTHTETR"/>
</dbReference>
<evidence type="ECO:0000256" key="2">
    <source>
        <dbReference type="ARBA" id="ARBA00023125"/>
    </source>
</evidence>
<dbReference type="InterPro" id="IPR009057">
    <property type="entry name" value="Homeodomain-like_sf"/>
</dbReference>
<evidence type="ECO:0000313" key="6">
    <source>
        <dbReference type="EMBL" id="MBK1878176.1"/>
    </source>
</evidence>
<dbReference type="Proteomes" id="UP000617628">
    <property type="component" value="Unassembled WGS sequence"/>
</dbReference>
<keyword evidence="3" id="KW-0804">Transcription</keyword>
<reference evidence="6" key="1">
    <citation type="submission" date="2021-01" db="EMBL/GenBank/DDBJ databases">
        <title>Modified the classification status of verrucomicrobia.</title>
        <authorList>
            <person name="Feng X."/>
        </authorList>
    </citation>
    <scope>NUCLEOTIDE SEQUENCE</scope>
    <source>
        <strain evidence="6">KCTC 13126</strain>
    </source>
</reference>
<feature type="DNA-binding region" description="H-T-H motif" evidence="4">
    <location>
        <begin position="31"/>
        <end position="50"/>
    </location>
</feature>
<evidence type="ECO:0000256" key="4">
    <source>
        <dbReference type="PROSITE-ProRule" id="PRU00335"/>
    </source>
</evidence>
<dbReference type="InterPro" id="IPR036271">
    <property type="entry name" value="Tet_transcr_reg_TetR-rel_C_sf"/>
</dbReference>
<evidence type="ECO:0000259" key="5">
    <source>
        <dbReference type="PROSITE" id="PS50977"/>
    </source>
</evidence>
<dbReference type="PANTHER" id="PTHR47506:SF3">
    <property type="entry name" value="HTH-TYPE TRANSCRIPTIONAL REGULATOR LMRA"/>
    <property type="match status" value="1"/>
</dbReference>
<dbReference type="InterPro" id="IPR001647">
    <property type="entry name" value="HTH_TetR"/>
</dbReference>
<dbReference type="EMBL" id="JAENIL010000027">
    <property type="protein sequence ID" value="MBK1878176.1"/>
    <property type="molecule type" value="Genomic_DNA"/>
</dbReference>
<keyword evidence="1" id="KW-0805">Transcription regulation</keyword>
<keyword evidence="7" id="KW-1185">Reference proteome</keyword>
<dbReference type="PANTHER" id="PTHR47506">
    <property type="entry name" value="TRANSCRIPTIONAL REGULATORY PROTEIN"/>
    <property type="match status" value="1"/>
</dbReference>
<feature type="domain" description="HTH tetR-type" evidence="5">
    <location>
        <begin position="8"/>
        <end position="68"/>
    </location>
</feature>
<dbReference type="SUPFAM" id="SSF46689">
    <property type="entry name" value="Homeodomain-like"/>
    <property type="match status" value="1"/>
</dbReference>
<dbReference type="Pfam" id="PF00440">
    <property type="entry name" value="TetR_N"/>
    <property type="match status" value="1"/>
</dbReference>
<gene>
    <name evidence="6" type="ORF">JIN87_14955</name>
</gene>
<dbReference type="RefSeq" id="WP_200356389.1">
    <property type="nucleotide sequence ID" value="NZ_JAENIL010000027.1"/>
</dbReference>
<dbReference type="PROSITE" id="PS01081">
    <property type="entry name" value="HTH_TETR_1"/>
    <property type="match status" value="1"/>
</dbReference>
<evidence type="ECO:0000313" key="7">
    <source>
        <dbReference type="Proteomes" id="UP000617628"/>
    </source>
</evidence>
<dbReference type="SUPFAM" id="SSF48498">
    <property type="entry name" value="Tetracyclin repressor-like, C-terminal domain"/>
    <property type="match status" value="1"/>
</dbReference>
<dbReference type="InterPro" id="IPR023772">
    <property type="entry name" value="DNA-bd_HTH_TetR-type_CS"/>
</dbReference>
<comment type="caution">
    <text evidence="6">The sequence shown here is derived from an EMBL/GenBank/DDBJ whole genome shotgun (WGS) entry which is preliminary data.</text>
</comment>
<dbReference type="Pfam" id="PF16925">
    <property type="entry name" value="TetR_C_13"/>
    <property type="match status" value="1"/>
</dbReference>